<dbReference type="Proteomes" id="UP000310719">
    <property type="component" value="Chromosome"/>
</dbReference>
<accession>A0A4V6JJ73</accession>
<sequence length="58" mass="6776">MNTAPCICHQDIDMTSCCFDLLVKFIKTCSTADISHNSTRFFSQRHNCPIQFLLRFFQ</sequence>
<reference evidence="1 2" key="1">
    <citation type="submission" date="2019-05" db="EMBL/GenBank/DDBJ databases">
        <authorList>
            <consortium name="Pathogen Informatics"/>
        </authorList>
    </citation>
    <scope>NUCLEOTIDE SEQUENCE [LARGE SCALE GENOMIC DNA]</scope>
    <source>
        <strain evidence="1 2">NCTC13032</strain>
    </source>
</reference>
<proteinExistence type="predicted"/>
<organism evidence="1 2">
    <name type="scientific">Leclercia adecarboxylata</name>
    <dbReference type="NCBI Taxonomy" id="83655"/>
    <lineage>
        <taxon>Bacteria</taxon>
        <taxon>Pseudomonadati</taxon>
        <taxon>Pseudomonadota</taxon>
        <taxon>Gammaproteobacteria</taxon>
        <taxon>Enterobacterales</taxon>
        <taxon>Enterobacteriaceae</taxon>
        <taxon>Leclercia</taxon>
    </lineage>
</organism>
<protein>
    <submittedName>
        <fullName evidence="1">Uncharacterized protein</fullName>
    </submittedName>
</protein>
<name>A0A4V6JJ73_9ENTR</name>
<dbReference type="EMBL" id="LR590464">
    <property type="protein sequence ID" value="VTP69413.1"/>
    <property type="molecule type" value="Genomic_DNA"/>
</dbReference>
<dbReference type="AlphaFoldDB" id="A0A4V6JJ73"/>
<gene>
    <name evidence="1" type="ORF">NCTC13032_04316</name>
</gene>
<evidence type="ECO:0000313" key="1">
    <source>
        <dbReference type="EMBL" id="VTP69413.1"/>
    </source>
</evidence>
<evidence type="ECO:0000313" key="2">
    <source>
        <dbReference type="Proteomes" id="UP000310719"/>
    </source>
</evidence>